<reference evidence="1" key="1">
    <citation type="submission" date="2023-04" db="EMBL/GenBank/DDBJ databases">
        <title>Draft Genome sequencing of Naganishia species isolated from polar environments using Oxford Nanopore Technology.</title>
        <authorList>
            <person name="Leo P."/>
            <person name="Venkateswaran K."/>
        </authorList>
    </citation>
    <scope>NUCLEOTIDE SEQUENCE</scope>
    <source>
        <strain evidence="1">MNA-CCFEE 5261</strain>
    </source>
</reference>
<dbReference type="Proteomes" id="UP001241377">
    <property type="component" value="Unassembled WGS sequence"/>
</dbReference>
<evidence type="ECO:0000313" key="2">
    <source>
        <dbReference type="Proteomes" id="UP001241377"/>
    </source>
</evidence>
<evidence type="ECO:0000313" key="1">
    <source>
        <dbReference type="EMBL" id="KAJ9112373.1"/>
    </source>
</evidence>
<accession>A0ACC2WKY5</accession>
<name>A0ACC2WKY5_9TREE</name>
<proteinExistence type="predicted"/>
<dbReference type="EMBL" id="JASBWR010000005">
    <property type="protein sequence ID" value="KAJ9112373.1"/>
    <property type="molecule type" value="Genomic_DNA"/>
</dbReference>
<sequence>MVYPALLPLLNKPVSQIDPQLLLACTRVGPLLVLAEHASVTSDLPATAEYYIDVGTDASKAAEFLAQGAEKIVVDSDTHLPEGVARANVILRTTVDQAQGRPTHHKFGGLILTGSDNIDAANIKHLRDNLLESPGLIFSESGASTSPEIPKVVAVSLLSKQSLAFAFTSTLTSDRPDGLFPTIVCAAQGTSDLPLGLVYSSVESVTESIITGRGVYQSRKHGLWRKGETSGSTQRVVRIRKDCDNDAVMFEVEQSGSGFCHLETEGCFSDSISGKEKKGIAALEETLRSRLASAPEGSYTARLFKDSKLLQQKIMEEAEELIEAPDNDSRHVAFEAADLLYFTMVRCIKAGVSWADVERSLDEKAAKGKKGERRQGDAKQKWVEKLADKENGTAASVVEKLPGQAKESSADAPVPKTFPTEPSAAETDAPIRMRTSSLDSCSSEEKAALLKRPVMDSSAMIERVKPIVNKVRDEGDAAVRSFTQQFDRLQVELKSNIMRAPFYTPESVPEDVLPKKVRDAIDSAYANLKAFHDGQAETKPLVVETMPGVVCTRFARPIDRVGIYVPGGTAILPSTALHLGVPAQVAGCSTIVLATPPRQDGSISPEVLYVAQLVGVSCILKAGGAQAVAAMAYGTEECPKVDKIFGPGNQWVTAAKMLVQNDTNALVGIDMPAGPSEVMVIADKTANPVFVASDLLSQAEHGIDSQVVLVSIDLEASQLEEIEAEVDRQARALPRVDIIKQAIKKSLIVKTKTLGEAMDFSNEYAPEHLILHLEDAPGAVRLVNNAGSVFVGAFSPESCGDYASGTNHTLPTYGYARQFSGVNTLSFQKHITSQELTKDGLRVLGPIVVTLAELGNTASIQNSTLSEAMDPPPEPITWADLPDETVEHIYETLSPGDCIRLGRVDRRCQAIFKSSKVRYSWMLKAHNLVDVNPDMPPIEKLHELEARQKAWSTLTPRKTDCDFVVDGHTSIYELQEGIFLHTEGNIDWFSQMQGVKPHLLKLVPLPWADDSLMKQVPRQTRNVGFDVADLTFDPTQDLIVISEKLKYDANERQKQPLLRYHLLTVSSLEPHPLATRIPLLSIEDSPTIRNVYQLLQISGDILAVSATPASPMVQEELPPLGVDPLSRIHMVRIWNWKTGDLLSELAILDSSLPPAMILLDDRRFLLVVEDDHCVHLDVYGFSKSRAASPPHKAELLVRFSMEGYRVHSRSTLHLQSILARPDPPFPSTTVQTPLGKLKPFTEDPETGLLVLSLQFVYNANGFRMAEETVVFLLKEDLLKLANVHESFLVELVKERDVHHEDRVVDWDQWKHLARVIEEPEAAPRWVCFVHGYRYITRVEIPPTDDDDEDEDDIDIPRPSHLQIFDFSPVSIRKFELEYGHMLGPSRDDNFVILGDYTIQYYSRDHPSRVYLEESRHVHFETNLPYLVITRTVEAYEISGLMIDEARIIMSHSHEDASSRQSTFSVLTM</sequence>
<protein>
    <submittedName>
        <fullName evidence="1">Uncharacterized protein</fullName>
    </submittedName>
</protein>
<gene>
    <name evidence="1" type="ORF">QFC19_000794</name>
</gene>
<keyword evidence="2" id="KW-1185">Reference proteome</keyword>
<comment type="caution">
    <text evidence="1">The sequence shown here is derived from an EMBL/GenBank/DDBJ whole genome shotgun (WGS) entry which is preliminary data.</text>
</comment>
<organism evidence="1 2">
    <name type="scientific">Naganishia cerealis</name>
    <dbReference type="NCBI Taxonomy" id="610337"/>
    <lineage>
        <taxon>Eukaryota</taxon>
        <taxon>Fungi</taxon>
        <taxon>Dikarya</taxon>
        <taxon>Basidiomycota</taxon>
        <taxon>Agaricomycotina</taxon>
        <taxon>Tremellomycetes</taxon>
        <taxon>Filobasidiales</taxon>
        <taxon>Filobasidiaceae</taxon>
        <taxon>Naganishia</taxon>
    </lineage>
</organism>